<feature type="transmembrane region" description="Helical" evidence="7">
    <location>
        <begin position="114"/>
        <end position="133"/>
    </location>
</feature>
<gene>
    <name evidence="7 10" type="primary">mraY</name>
    <name evidence="10" type="ORF">AN619_13910</name>
</gene>
<dbReference type="PANTHER" id="PTHR22926">
    <property type="entry name" value="PHOSPHO-N-ACETYLMURAMOYL-PENTAPEPTIDE-TRANSFERASE"/>
    <property type="match status" value="1"/>
</dbReference>
<comment type="pathway">
    <text evidence="7">Cell wall biogenesis; peptidoglycan biosynthesis.</text>
</comment>
<dbReference type="PROSITE" id="PS01348">
    <property type="entry name" value="MRAY_2"/>
    <property type="match status" value="1"/>
</dbReference>
<dbReference type="STRING" id="520762.AN619_13910"/>
<evidence type="ECO:0000256" key="6">
    <source>
        <dbReference type="ARBA" id="ARBA00023136"/>
    </source>
</evidence>
<keyword evidence="7" id="KW-0961">Cell wall biogenesis/degradation</keyword>
<feature type="binding site" evidence="9">
    <location>
        <position position="172"/>
    </location>
    <ligand>
        <name>Mg(2+)</name>
        <dbReference type="ChEBI" id="CHEBI:18420"/>
    </ligand>
</feature>
<feature type="transmembrane region" description="Helical" evidence="7">
    <location>
        <begin position="301"/>
        <end position="322"/>
    </location>
</feature>
<keyword evidence="4 7" id="KW-0812">Transmembrane</keyword>
<feature type="transmembrane region" description="Helical" evidence="7">
    <location>
        <begin position="78"/>
        <end position="102"/>
    </location>
</feature>
<evidence type="ECO:0000313" key="10">
    <source>
        <dbReference type="EMBL" id="KXG75928.1"/>
    </source>
</evidence>
<dbReference type="PROSITE" id="PS01347">
    <property type="entry name" value="MRAY_1"/>
    <property type="match status" value="1"/>
</dbReference>
<feature type="transmembrane region" description="Helical" evidence="7">
    <location>
        <begin position="6"/>
        <end position="29"/>
    </location>
</feature>
<accession>A0A140L5V3</accession>
<dbReference type="AlphaFoldDB" id="A0A140L5V3"/>
<keyword evidence="7 9" id="KW-0460">Magnesium</keyword>
<dbReference type="GO" id="GO:0008963">
    <property type="term" value="F:phospho-N-acetylmuramoyl-pentapeptide-transferase activity"/>
    <property type="evidence" value="ECO:0007669"/>
    <property type="project" value="UniProtKB-UniRule"/>
</dbReference>
<dbReference type="InterPro" id="IPR000715">
    <property type="entry name" value="Glycosyl_transferase_4"/>
</dbReference>
<comment type="cofactor">
    <cofactor evidence="7 9">
        <name>Mg(2+)</name>
        <dbReference type="ChEBI" id="CHEBI:18420"/>
    </cofactor>
</comment>
<dbReference type="GO" id="GO:0051992">
    <property type="term" value="F:UDP-N-acetylmuramoyl-L-alanyl-D-glutamyl-meso-2,6-diaminopimelyl-D-alanyl-D-alanine:undecaprenyl-phosphate transferase activity"/>
    <property type="evidence" value="ECO:0007669"/>
    <property type="project" value="RHEA"/>
</dbReference>
<comment type="function">
    <text evidence="7">Catalyzes the initial step of the lipid cycle reactions in the biosynthesis of the cell wall peptidoglycan: transfers peptidoglycan precursor phospho-MurNAc-pentapeptide from UDP-MurNAc-pentapeptide onto the lipid carrier undecaprenyl phosphate, yielding undecaprenyl-pyrophosphoryl-MurNAc-pentapeptide, known as lipid I.</text>
</comment>
<keyword evidence="11" id="KW-1185">Reference proteome</keyword>
<protein>
    <recommendedName>
        <fullName evidence="7 8">Phospho-N-acetylmuramoyl-pentapeptide-transferase</fullName>
        <ecNumber evidence="7 8">2.7.8.13</ecNumber>
    </recommendedName>
    <alternativeName>
        <fullName evidence="7">UDP-MurNAc-pentapeptide phosphotransferase</fullName>
    </alternativeName>
</protein>
<evidence type="ECO:0000256" key="2">
    <source>
        <dbReference type="ARBA" id="ARBA00005583"/>
    </source>
</evidence>
<comment type="similarity">
    <text evidence="2 7">Belongs to the glycosyltransferase 4 family. MraY subfamily.</text>
</comment>
<dbReference type="Pfam" id="PF00953">
    <property type="entry name" value="Glycos_transf_4"/>
    <property type="match status" value="1"/>
</dbReference>
<dbReference type="OrthoDB" id="9805475at2"/>
<organism evidence="10 11">
    <name type="scientific">Thermotalea metallivorans</name>
    <dbReference type="NCBI Taxonomy" id="520762"/>
    <lineage>
        <taxon>Bacteria</taxon>
        <taxon>Bacillati</taxon>
        <taxon>Bacillota</taxon>
        <taxon>Clostridia</taxon>
        <taxon>Peptostreptococcales</taxon>
        <taxon>Thermotaleaceae</taxon>
        <taxon>Thermotalea</taxon>
    </lineage>
</organism>
<dbReference type="InterPro" id="IPR018480">
    <property type="entry name" value="PNAcMuramoyl-5peptid_Trfase_CS"/>
</dbReference>
<keyword evidence="7" id="KW-0131">Cell cycle</keyword>
<dbReference type="PANTHER" id="PTHR22926:SF5">
    <property type="entry name" value="PHOSPHO-N-ACETYLMURAMOYL-PENTAPEPTIDE-TRANSFERASE HOMOLOG"/>
    <property type="match status" value="1"/>
</dbReference>
<comment type="catalytic activity">
    <reaction evidence="7">
        <text>UDP-N-acetyl-alpha-D-muramoyl-L-alanyl-gamma-D-glutamyl-meso-2,6-diaminopimeloyl-D-alanyl-D-alanine + di-trans,octa-cis-undecaprenyl phosphate = di-trans,octa-cis-undecaprenyl diphospho-N-acetyl-alpha-D-muramoyl-L-alanyl-D-glutamyl-meso-2,6-diaminopimeloyl-D-alanyl-D-alanine + UMP</text>
        <dbReference type="Rhea" id="RHEA:28386"/>
        <dbReference type="ChEBI" id="CHEBI:57865"/>
        <dbReference type="ChEBI" id="CHEBI:60392"/>
        <dbReference type="ChEBI" id="CHEBI:61386"/>
        <dbReference type="ChEBI" id="CHEBI:61387"/>
        <dbReference type="EC" id="2.7.8.13"/>
    </reaction>
</comment>
<evidence type="ECO:0000313" key="11">
    <source>
        <dbReference type="Proteomes" id="UP000070456"/>
    </source>
</evidence>
<dbReference type="GO" id="GO:0071555">
    <property type="term" value="P:cell wall organization"/>
    <property type="evidence" value="ECO:0007669"/>
    <property type="project" value="UniProtKB-KW"/>
</dbReference>
<feature type="binding site" evidence="9">
    <location>
        <position position="232"/>
    </location>
    <ligand>
        <name>Mg(2+)</name>
        <dbReference type="ChEBI" id="CHEBI:18420"/>
    </ligand>
</feature>
<keyword evidence="6 7" id="KW-0472">Membrane</keyword>
<keyword evidence="5 7" id="KW-1133">Transmembrane helix</keyword>
<keyword evidence="7" id="KW-0132">Cell division</keyword>
<feature type="transmembrane region" description="Helical" evidence="7">
    <location>
        <begin position="204"/>
        <end position="223"/>
    </location>
</feature>
<evidence type="ECO:0000256" key="1">
    <source>
        <dbReference type="ARBA" id="ARBA00004141"/>
    </source>
</evidence>
<evidence type="ECO:0000256" key="3">
    <source>
        <dbReference type="ARBA" id="ARBA00022679"/>
    </source>
</evidence>
<keyword evidence="7 9" id="KW-0479">Metal-binding</keyword>
<dbReference type="GO" id="GO:0009252">
    <property type="term" value="P:peptidoglycan biosynthetic process"/>
    <property type="evidence" value="ECO:0007669"/>
    <property type="project" value="UniProtKB-UniRule"/>
</dbReference>
<name>A0A140L5V3_9FIRM</name>
<keyword evidence="7" id="KW-0573">Peptidoglycan synthesis</keyword>
<evidence type="ECO:0000256" key="7">
    <source>
        <dbReference type="HAMAP-Rule" id="MF_00038"/>
    </source>
</evidence>
<comment type="subcellular location">
    <subcellularLocation>
        <location evidence="7">Cell membrane</location>
        <topology evidence="7">Multi-pass membrane protein</topology>
    </subcellularLocation>
    <subcellularLocation>
        <location evidence="1">Membrane</location>
        <topology evidence="1">Multi-pass membrane protein</topology>
    </subcellularLocation>
</comment>
<comment type="caution">
    <text evidence="10">The sequence shown here is derived from an EMBL/GenBank/DDBJ whole genome shotgun (WGS) entry which is preliminary data.</text>
</comment>
<feature type="transmembrane region" description="Helical" evidence="7">
    <location>
        <begin position="50"/>
        <end position="72"/>
    </location>
</feature>
<feature type="transmembrane region" description="Helical" evidence="7">
    <location>
        <begin position="235"/>
        <end position="255"/>
    </location>
</feature>
<dbReference type="CDD" id="cd06852">
    <property type="entry name" value="GT_MraY"/>
    <property type="match status" value="1"/>
</dbReference>
<dbReference type="GO" id="GO:0008360">
    <property type="term" value="P:regulation of cell shape"/>
    <property type="evidence" value="ECO:0007669"/>
    <property type="project" value="UniProtKB-KW"/>
</dbReference>
<keyword evidence="3 7" id="KW-0808">Transferase</keyword>
<evidence type="ECO:0000256" key="9">
    <source>
        <dbReference type="PIRSR" id="PIRSR600715-1"/>
    </source>
</evidence>
<proteinExistence type="inferred from homology"/>
<feature type="transmembrane region" description="Helical" evidence="7">
    <location>
        <begin position="153"/>
        <end position="173"/>
    </location>
</feature>
<evidence type="ECO:0000256" key="8">
    <source>
        <dbReference type="NCBIfam" id="TIGR00445"/>
    </source>
</evidence>
<evidence type="ECO:0000256" key="4">
    <source>
        <dbReference type="ARBA" id="ARBA00022692"/>
    </source>
</evidence>
<dbReference type="RefSeq" id="WP_068555991.1">
    <property type="nucleotide sequence ID" value="NZ_LOEE01000030.1"/>
</dbReference>
<keyword evidence="7" id="KW-1003">Cell membrane</keyword>
<dbReference type="NCBIfam" id="TIGR00445">
    <property type="entry name" value="mraY"/>
    <property type="match status" value="1"/>
</dbReference>
<dbReference type="Proteomes" id="UP000070456">
    <property type="component" value="Unassembled WGS sequence"/>
</dbReference>
<dbReference type="InterPro" id="IPR003524">
    <property type="entry name" value="PNAcMuramoyl-5peptid_Trfase"/>
</dbReference>
<sequence>MMPYSQLVVTIVIAFFITLVLGPIVIPLLHRLKVGQSIRDEGPKSHMTKSGTPTMGGLIMIAAIAITTLTSGTINKDLYVILFATIAFGLIGFIDDFIKVVLRRNLGLKAHQKLIGQIIVAVIIALYQSKVSVTGTKILIPFVQGANKYLDLGMLYVPFIAFVVVATANGVNLTDGLDGLAAGVTLIVSSFFSLVAMHWGYPSIAVFCGALTGACLGFLRFNAHPARVFMGDTGSMALGGAVATIAILMNLTLFIPIVGGIYFAETLSVMMQVASFKLTGKRIFKMSPLHHHFELSGWKETKVVVVFWSVTLLLCIIGLFGLN</sequence>
<dbReference type="GO" id="GO:0051301">
    <property type="term" value="P:cell division"/>
    <property type="evidence" value="ECO:0007669"/>
    <property type="project" value="UniProtKB-KW"/>
</dbReference>
<evidence type="ECO:0000256" key="5">
    <source>
        <dbReference type="ARBA" id="ARBA00022989"/>
    </source>
</evidence>
<dbReference type="UniPathway" id="UPA00219"/>
<keyword evidence="7" id="KW-0133">Cell shape</keyword>
<dbReference type="PATRIC" id="fig|520762.4.peg.1549"/>
<dbReference type="EC" id="2.7.8.13" evidence="7 8"/>
<dbReference type="GO" id="GO:0046872">
    <property type="term" value="F:metal ion binding"/>
    <property type="evidence" value="ECO:0007669"/>
    <property type="project" value="UniProtKB-KW"/>
</dbReference>
<dbReference type="GO" id="GO:0005886">
    <property type="term" value="C:plasma membrane"/>
    <property type="evidence" value="ECO:0007669"/>
    <property type="project" value="UniProtKB-SubCell"/>
</dbReference>
<dbReference type="HAMAP" id="MF_00038">
    <property type="entry name" value="MraY"/>
    <property type="match status" value="1"/>
</dbReference>
<reference evidence="10 11" key="1">
    <citation type="submission" date="2015-12" db="EMBL/GenBank/DDBJ databases">
        <title>Draft genome sequence of the thermoanaerobe Thermotalea metallivorans, an isolate from the runoff channel of the Great Artesian Basin, Australia.</title>
        <authorList>
            <person name="Patel B.K."/>
        </authorList>
    </citation>
    <scope>NUCLEOTIDE SEQUENCE [LARGE SCALE GENOMIC DNA]</scope>
    <source>
        <strain evidence="10 11">B2-1</strain>
    </source>
</reference>
<dbReference type="EMBL" id="LOEE01000030">
    <property type="protein sequence ID" value="KXG75928.1"/>
    <property type="molecule type" value="Genomic_DNA"/>
</dbReference>